<proteinExistence type="predicted"/>
<reference evidence="1 2" key="1">
    <citation type="submission" date="2015-10" db="EMBL/GenBank/DDBJ databases">
        <authorList>
            <person name="Gilbert D.G."/>
        </authorList>
    </citation>
    <scope>NUCLEOTIDE SEQUENCE [LARGE SCALE GENOMIC DNA]</scope>
    <source>
        <strain evidence="1">COMA1</strain>
    </source>
</reference>
<evidence type="ECO:0000313" key="2">
    <source>
        <dbReference type="Proteomes" id="UP000199032"/>
    </source>
</evidence>
<sequence length="210" mass="22471">MIERVGRVKLGLMVGTLGILALGWTVSPGVASTEKNINERAKVNLQKAHDQLKLAIDQTEKALGSSRRSSGSIRVHMQRALNILGGKDSPEYADSSEYTDKLHPRFNEKVGNPGDGHGALLYMEEAYETLKASNAPASVQEAMEYAIMHASMVEEHAHESVHGTGIRQTHEHAAHAAALLVGAYGKADSDSPATGALSYAMKQTGLKASK</sequence>
<name>A0A0S4L5W0_9BACT</name>
<dbReference type="EMBL" id="CZQA01000001">
    <property type="protein sequence ID" value="CUS32607.1"/>
    <property type="molecule type" value="Genomic_DNA"/>
</dbReference>
<dbReference type="RefSeq" id="WP_090743796.1">
    <property type="nucleotide sequence ID" value="NZ_CZQA01000001.1"/>
</dbReference>
<evidence type="ECO:0000313" key="1">
    <source>
        <dbReference type="EMBL" id="CUS32607.1"/>
    </source>
</evidence>
<accession>A0A0S4L5W0</accession>
<dbReference type="AlphaFoldDB" id="A0A0S4L5W0"/>
<keyword evidence="2" id="KW-1185">Reference proteome</keyword>
<protein>
    <submittedName>
        <fullName evidence="1">Uncharacterized protein</fullName>
    </submittedName>
</protein>
<gene>
    <name evidence="1" type="ORF">COMA1_10722</name>
</gene>
<organism evidence="1 2">
    <name type="scientific">Candidatus Nitrospira nitrosa</name>
    <dbReference type="NCBI Taxonomy" id="1742972"/>
    <lineage>
        <taxon>Bacteria</taxon>
        <taxon>Pseudomonadati</taxon>
        <taxon>Nitrospirota</taxon>
        <taxon>Nitrospiria</taxon>
        <taxon>Nitrospirales</taxon>
        <taxon>Nitrospiraceae</taxon>
        <taxon>Nitrospira</taxon>
    </lineage>
</organism>
<dbReference type="Proteomes" id="UP000199032">
    <property type="component" value="Unassembled WGS sequence"/>
</dbReference>